<dbReference type="InterPro" id="IPR004291">
    <property type="entry name" value="Transposase_IS66_central"/>
</dbReference>
<evidence type="ECO:0000313" key="4">
    <source>
        <dbReference type="EMBL" id="MBT9316184.1"/>
    </source>
</evidence>
<organism evidence="4 5">
    <name type="scientific">Leptothoe spongobia TAU-MAC 1115</name>
    <dbReference type="NCBI Taxonomy" id="1967444"/>
    <lineage>
        <taxon>Bacteria</taxon>
        <taxon>Bacillati</taxon>
        <taxon>Cyanobacteriota</taxon>
        <taxon>Cyanophyceae</taxon>
        <taxon>Nodosilineales</taxon>
        <taxon>Cymatolegaceae</taxon>
        <taxon>Leptothoe</taxon>
        <taxon>Leptothoe spongobia</taxon>
    </lineage>
</organism>
<feature type="region of interest" description="Disordered" evidence="2">
    <location>
        <begin position="52"/>
        <end position="95"/>
    </location>
</feature>
<dbReference type="AlphaFoldDB" id="A0A947DGY0"/>
<dbReference type="PANTHER" id="PTHR33678:SF2">
    <property type="match status" value="1"/>
</dbReference>
<name>A0A947DGY0_9CYAN</name>
<accession>A0A947DGY0</accession>
<dbReference type="InterPro" id="IPR052344">
    <property type="entry name" value="Transposase-related"/>
</dbReference>
<dbReference type="Pfam" id="PF03050">
    <property type="entry name" value="DDE_Tnp_IS66"/>
    <property type="match status" value="1"/>
</dbReference>
<feature type="coiled-coil region" evidence="1">
    <location>
        <begin position="10"/>
        <end position="51"/>
    </location>
</feature>
<feature type="compositionally biased region" description="Polar residues" evidence="2">
    <location>
        <begin position="60"/>
        <end position="70"/>
    </location>
</feature>
<evidence type="ECO:0000256" key="2">
    <source>
        <dbReference type="SAM" id="MobiDB-lite"/>
    </source>
</evidence>
<sequence length="487" mass="55705">MGSDDITLLLTQVGMRLDQQEQRIQEQEQRIQEQDQQIQDLVAENERLKTLLKDKGASKGSKSPKFTENYSVDKHKGSRKSKRGRQSTGRRPQHSKVSLIDDYVDVYEPGVAKSGCIERRQQYVWRIIDGKATYICYRLFARPESQQLPTIAGVRSSLSEYGIEIILIVAFLHYWVGISLDNTCGVVKFFTGLGLSKSQANALLEQLSRDWQDQYDTIAELLSRQLVIYIDETGWKVGNDSCYTWAFSTAMHVLFRCGVGRGKAEAQAIVGEQFEGIGVTDDYGAYQSLFTEHQLCWAHLLRKAIKLMLQHPEQTEYKAFLDDLYRIYQQAVRWQKDQRLSVGRTDKVNSLKTRIRKVCRDAGTPIDKDTMPTHQQTFIRLQNELVNGIEALFVFVVHPHVEPTNNRSERNVRREAEVRKGGRTSKTDHGAERRGIIMTVLATLNTRFERFTLKTLLAEIDRWVDAGISLFQAELAEIKQANAPPMA</sequence>
<dbReference type="Proteomes" id="UP000717364">
    <property type="component" value="Unassembled WGS sequence"/>
</dbReference>
<evidence type="ECO:0000313" key="5">
    <source>
        <dbReference type="Proteomes" id="UP000717364"/>
    </source>
</evidence>
<comment type="caution">
    <text evidence="4">The sequence shown here is derived from an EMBL/GenBank/DDBJ whole genome shotgun (WGS) entry which is preliminary data.</text>
</comment>
<protein>
    <submittedName>
        <fullName evidence="4">Transposase</fullName>
    </submittedName>
</protein>
<dbReference type="RefSeq" id="WP_215609252.1">
    <property type="nucleotide sequence ID" value="NZ_JADOES010000022.1"/>
</dbReference>
<keyword evidence="5" id="KW-1185">Reference proteome</keyword>
<feature type="compositionally biased region" description="Basic and acidic residues" evidence="2">
    <location>
        <begin position="407"/>
        <end position="431"/>
    </location>
</feature>
<evidence type="ECO:0000259" key="3">
    <source>
        <dbReference type="Pfam" id="PF03050"/>
    </source>
</evidence>
<reference evidence="4" key="2">
    <citation type="journal article" date="2021" name="Mar. Drugs">
        <title>Genome Reduction and Secondary Metabolism of the Marine Sponge-Associated Cyanobacterium Leptothoe.</title>
        <authorList>
            <person name="Konstantinou D."/>
            <person name="Popin R.V."/>
            <person name="Fewer D.P."/>
            <person name="Sivonen K."/>
            <person name="Gkelis S."/>
        </authorList>
    </citation>
    <scope>NUCLEOTIDE SEQUENCE</scope>
    <source>
        <strain evidence="4">TAU-MAC 1115</strain>
    </source>
</reference>
<reference evidence="4" key="1">
    <citation type="submission" date="2020-11" db="EMBL/GenBank/DDBJ databases">
        <authorList>
            <person name="Konstantinou D."/>
            <person name="Gkelis S."/>
            <person name="Popin R."/>
            <person name="Fewer D."/>
            <person name="Sivonen K."/>
        </authorList>
    </citation>
    <scope>NUCLEOTIDE SEQUENCE</scope>
    <source>
        <strain evidence="4">TAU-MAC 1115</strain>
    </source>
</reference>
<feature type="domain" description="Transposase IS66 central" evidence="3">
    <location>
        <begin position="167"/>
        <end position="432"/>
    </location>
</feature>
<dbReference type="EMBL" id="JADOES010000022">
    <property type="protein sequence ID" value="MBT9316184.1"/>
    <property type="molecule type" value="Genomic_DNA"/>
</dbReference>
<proteinExistence type="predicted"/>
<feature type="compositionally biased region" description="Basic residues" evidence="2">
    <location>
        <begin position="76"/>
        <end position="85"/>
    </location>
</feature>
<feature type="region of interest" description="Disordered" evidence="2">
    <location>
        <begin position="404"/>
        <end position="431"/>
    </location>
</feature>
<evidence type="ECO:0000256" key="1">
    <source>
        <dbReference type="SAM" id="Coils"/>
    </source>
</evidence>
<keyword evidence="1" id="KW-0175">Coiled coil</keyword>
<dbReference type="PANTHER" id="PTHR33678">
    <property type="entry name" value="BLL1576 PROTEIN"/>
    <property type="match status" value="1"/>
</dbReference>
<gene>
    <name evidence="4" type="ORF">IXB50_12205</name>
</gene>